<gene>
    <name evidence="1" type="ORF">G2W53_005164</name>
</gene>
<protein>
    <submittedName>
        <fullName evidence="1">Uncharacterized protein</fullName>
    </submittedName>
</protein>
<name>A0A835CIV2_9FABA</name>
<proteinExistence type="predicted"/>
<evidence type="ECO:0000313" key="2">
    <source>
        <dbReference type="Proteomes" id="UP000634136"/>
    </source>
</evidence>
<reference evidence="1" key="1">
    <citation type="submission" date="2020-09" db="EMBL/GenBank/DDBJ databases">
        <title>Genome-Enabled Discovery of Anthraquinone Biosynthesis in Senna tora.</title>
        <authorList>
            <person name="Kang S.-H."/>
            <person name="Pandey R.P."/>
            <person name="Lee C.-M."/>
            <person name="Sim J.-S."/>
            <person name="Jeong J.-T."/>
            <person name="Choi B.-S."/>
            <person name="Jung M."/>
            <person name="Ginzburg D."/>
            <person name="Zhao K."/>
            <person name="Won S.Y."/>
            <person name="Oh T.-J."/>
            <person name="Yu Y."/>
            <person name="Kim N.-H."/>
            <person name="Lee O.R."/>
            <person name="Lee T.-H."/>
            <person name="Bashyal P."/>
            <person name="Kim T.-S."/>
            <person name="Lee W.-H."/>
            <person name="Kawkins C."/>
            <person name="Kim C.-K."/>
            <person name="Kim J.S."/>
            <person name="Ahn B.O."/>
            <person name="Rhee S.Y."/>
            <person name="Sohng J.K."/>
        </authorList>
    </citation>
    <scope>NUCLEOTIDE SEQUENCE</scope>
    <source>
        <tissue evidence="1">Leaf</tissue>
    </source>
</reference>
<evidence type="ECO:0000313" key="1">
    <source>
        <dbReference type="EMBL" id="KAF7842866.1"/>
    </source>
</evidence>
<dbReference type="Proteomes" id="UP000634136">
    <property type="component" value="Unassembled WGS sequence"/>
</dbReference>
<dbReference type="AlphaFoldDB" id="A0A835CIV2"/>
<sequence length="226" mass="25520">MLPVCGNDSLREMSSAWKILKKSEVKVRVFIFFYGRLLTFFVKDFSSSILSFIETKFGTSLGSSLAFLIGQFSMSCPYVSHLKHKKKLLRSTHHKVQLGVLAGEPRQQSGYFFRLGIEHSRPCSNGEVVIKNYPWAPLTLLDYKSDDDYVIPTNKEFILAFQALIDEAKALNQHGLDDKKEMTEIEEHKEVPKEATIKEISNHVSAKGKEIAIIAGEESDDSDDSL</sequence>
<accession>A0A835CIV2</accession>
<comment type="caution">
    <text evidence="1">The sequence shown here is derived from an EMBL/GenBank/DDBJ whole genome shotgun (WGS) entry which is preliminary data.</text>
</comment>
<dbReference type="EMBL" id="JAAIUW010000002">
    <property type="protein sequence ID" value="KAF7842866.1"/>
    <property type="molecule type" value="Genomic_DNA"/>
</dbReference>
<keyword evidence="2" id="KW-1185">Reference proteome</keyword>
<organism evidence="1 2">
    <name type="scientific">Senna tora</name>
    <dbReference type="NCBI Taxonomy" id="362788"/>
    <lineage>
        <taxon>Eukaryota</taxon>
        <taxon>Viridiplantae</taxon>
        <taxon>Streptophyta</taxon>
        <taxon>Embryophyta</taxon>
        <taxon>Tracheophyta</taxon>
        <taxon>Spermatophyta</taxon>
        <taxon>Magnoliopsida</taxon>
        <taxon>eudicotyledons</taxon>
        <taxon>Gunneridae</taxon>
        <taxon>Pentapetalae</taxon>
        <taxon>rosids</taxon>
        <taxon>fabids</taxon>
        <taxon>Fabales</taxon>
        <taxon>Fabaceae</taxon>
        <taxon>Caesalpinioideae</taxon>
        <taxon>Cassia clade</taxon>
        <taxon>Senna</taxon>
    </lineage>
</organism>